<name>A0A319DGF5_9EURO</name>
<keyword evidence="3" id="KW-1185">Reference proteome</keyword>
<organism evidence="2 3">
    <name type="scientific">Aspergillus uvarum CBS 121591</name>
    <dbReference type="NCBI Taxonomy" id="1448315"/>
    <lineage>
        <taxon>Eukaryota</taxon>
        <taxon>Fungi</taxon>
        <taxon>Dikarya</taxon>
        <taxon>Ascomycota</taxon>
        <taxon>Pezizomycotina</taxon>
        <taxon>Eurotiomycetes</taxon>
        <taxon>Eurotiomycetidae</taxon>
        <taxon>Eurotiales</taxon>
        <taxon>Aspergillaceae</taxon>
        <taxon>Aspergillus</taxon>
        <taxon>Aspergillus subgen. Circumdati</taxon>
    </lineage>
</organism>
<evidence type="ECO:0000313" key="2">
    <source>
        <dbReference type="EMBL" id="PYH87208.1"/>
    </source>
</evidence>
<dbReference type="GeneID" id="37144051"/>
<feature type="region of interest" description="Disordered" evidence="1">
    <location>
        <begin position="19"/>
        <end position="79"/>
    </location>
</feature>
<protein>
    <submittedName>
        <fullName evidence="2">Uncharacterized protein</fullName>
    </submittedName>
</protein>
<feature type="compositionally biased region" description="Polar residues" evidence="1">
    <location>
        <begin position="69"/>
        <end position="79"/>
    </location>
</feature>
<dbReference type="AlphaFoldDB" id="A0A319DGF5"/>
<gene>
    <name evidence="2" type="ORF">BO82DRAFT_5396</name>
</gene>
<dbReference type="VEuPathDB" id="FungiDB:BO82DRAFT_5396"/>
<reference evidence="2 3" key="1">
    <citation type="submission" date="2016-12" db="EMBL/GenBank/DDBJ databases">
        <title>The genomes of Aspergillus section Nigri reveals drivers in fungal speciation.</title>
        <authorList>
            <consortium name="DOE Joint Genome Institute"/>
            <person name="Vesth T.C."/>
            <person name="Nybo J."/>
            <person name="Theobald S."/>
            <person name="Brandl J."/>
            <person name="Frisvad J.C."/>
            <person name="Nielsen K.F."/>
            <person name="Lyhne E.K."/>
            <person name="Kogle M.E."/>
            <person name="Kuo A."/>
            <person name="Riley R."/>
            <person name="Clum A."/>
            <person name="Nolan M."/>
            <person name="Lipzen A."/>
            <person name="Salamov A."/>
            <person name="Henrissat B."/>
            <person name="Wiebenga A."/>
            <person name="De Vries R.P."/>
            <person name="Grigoriev I.V."/>
            <person name="Mortensen U.H."/>
            <person name="Andersen M.R."/>
            <person name="Baker S.E."/>
        </authorList>
    </citation>
    <scope>NUCLEOTIDE SEQUENCE [LARGE SCALE GENOMIC DNA]</scope>
    <source>
        <strain evidence="2 3">CBS 121591</strain>
    </source>
</reference>
<sequence>MVSSDIHHLTHVERALRHNISPMDNPLALNSTPYDSRLIPRYSTGTVPPPRKTQTKVRQGTRRPPPPIQTVSQHNPRPQ</sequence>
<evidence type="ECO:0000313" key="3">
    <source>
        <dbReference type="Proteomes" id="UP000248340"/>
    </source>
</evidence>
<evidence type="ECO:0000256" key="1">
    <source>
        <dbReference type="SAM" id="MobiDB-lite"/>
    </source>
</evidence>
<proteinExistence type="predicted"/>
<dbReference type="EMBL" id="KZ821674">
    <property type="protein sequence ID" value="PYH87208.1"/>
    <property type="molecule type" value="Genomic_DNA"/>
</dbReference>
<dbReference type="RefSeq" id="XP_025497408.1">
    <property type="nucleotide sequence ID" value="XM_025641309.1"/>
</dbReference>
<dbReference type="Proteomes" id="UP000248340">
    <property type="component" value="Unassembled WGS sequence"/>
</dbReference>
<accession>A0A319DGF5</accession>